<name>A0A6H5HE69_9HEMI</name>
<organism evidence="2 3">
    <name type="scientific">Nesidiocoris tenuis</name>
    <dbReference type="NCBI Taxonomy" id="355587"/>
    <lineage>
        <taxon>Eukaryota</taxon>
        <taxon>Metazoa</taxon>
        <taxon>Ecdysozoa</taxon>
        <taxon>Arthropoda</taxon>
        <taxon>Hexapoda</taxon>
        <taxon>Insecta</taxon>
        <taxon>Pterygota</taxon>
        <taxon>Neoptera</taxon>
        <taxon>Paraneoptera</taxon>
        <taxon>Hemiptera</taxon>
        <taxon>Heteroptera</taxon>
        <taxon>Panheteroptera</taxon>
        <taxon>Cimicomorpha</taxon>
        <taxon>Miridae</taxon>
        <taxon>Dicyphina</taxon>
        <taxon>Nesidiocoris</taxon>
    </lineage>
</organism>
<feature type="non-terminal residue" evidence="2">
    <location>
        <position position="151"/>
    </location>
</feature>
<reference evidence="2 3" key="1">
    <citation type="submission" date="2020-02" db="EMBL/GenBank/DDBJ databases">
        <authorList>
            <person name="Ferguson B K."/>
        </authorList>
    </citation>
    <scope>NUCLEOTIDE SEQUENCE [LARGE SCALE GENOMIC DNA]</scope>
</reference>
<proteinExistence type="predicted"/>
<feature type="compositionally biased region" description="Basic and acidic residues" evidence="1">
    <location>
        <begin position="17"/>
        <end position="26"/>
    </location>
</feature>
<dbReference type="EMBL" id="CADCXU010029964">
    <property type="protein sequence ID" value="CAB0016107.1"/>
    <property type="molecule type" value="Genomic_DNA"/>
</dbReference>
<keyword evidence="3" id="KW-1185">Reference proteome</keyword>
<sequence>MRKSDCAAGGASIGGDGAKREKEPAPAKRKGKHRFIEGKSNVLPIAGSVSLVNYSESIRDNETMIVILVKTIRVVCCGGGSAYCSLPPRSDLGDPYLQPNKYVYLSNLTCALGTNGAKVVRRSSKLRGKVWSRFRIVLREPYKDRNTKKKK</sequence>
<feature type="region of interest" description="Disordered" evidence="1">
    <location>
        <begin position="1"/>
        <end position="31"/>
    </location>
</feature>
<dbReference type="Proteomes" id="UP000479000">
    <property type="component" value="Unassembled WGS sequence"/>
</dbReference>
<protein>
    <submittedName>
        <fullName evidence="2">Uncharacterized protein</fullName>
    </submittedName>
</protein>
<evidence type="ECO:0000313" key="3">
    <source>
        <dbReference type="Proteomes" id="UP000479000"/>
    </source>
</evidence>
<dbReference type="AlphaFoldDB" id="A0A6H5HE69"/>
<gene>
    <name evidence="2" type="ORF">NTEN_LOCUS20414</name>
</gene>
<evidence type="ECO:0000313" key="2">
    <source>
        <dbReference type="EMBL" id="CAB0016107.1"/>
    </source>
</evidence>
<evidence type="ECO:0000256" key="1">
    <source>
        <dbReference type="SAM" id="MobiDB-lite"/>
    </source>
</evidence>
<accession>A0A6H5HE69</accession>